<dbReference type="Proteomes" id="UP000295371">
    <property type="component" value="Unassembled WGS sequence"/>
</dbReference>
<comment type="subcellular location">
    <subcellularLocation>
        <location evidence="3">Cytoplasm</location>
    </subcellularLocation>
</comment>
<keyword evidence="1 3" id="KW-0963">Cytoplasm</keyword>
<dbReference type="AlphaFoldDB" id="A0A4R7JBE2"/>
<evidence type="ECO:0000259" key="5">
    <source>
        <dbReference type="Pfam" id="PF16321"/>
    </source>
</evidence>
<keyword evidence="7" id="KW-1185">Reference proteome</keyword>
<evidence type="ECO:0000313" key="7">
    <source>
        <dbReference type="Proteomes" id="UP000295371"/>
    </source>
</evidence>
<dbReference type="InterPro" id="IPR036567">
    <property type="entry name" value="RHF-like"/>
</dbReference>
<accession>A0A4R7JBE2</accession>
<protein>
    <recommendedName>
        <fullName evidence="3">Ribosome hibernation promoting factor</fullName>
        <shortName evidence="3">HPF</shortName>
    </recommendedName>
</protein>
<dbReference type="NCBIfam" id="TIGR00741">
    <property type="entry name" value="yfiA"/>
    <property type="match status" value="1"/>
</dbReference>
<dbReference type="InterPro" id="IPR003489">
    <property type="entry name" value="RHF/RaiA"/>
</dbReference>
<dbReference type="Pfam" id="PF02482">
    <property type="entry name" value="Ribosomal_S30AE"/>
    <property type="match status" value="1"/>
</dbReference>
<dbReference type="Gene3D" id="3.30.160.100">
    <property type="entry name" value="Ribosome hibernation promotion factor-like"/>
    <property type="match status" value="1"/>
</dbReference>
<dbReference type="InterPro" id="IPR038416">
    <property type="entry name" value="Ribosom_S30AE_C_sf"/>
</dbReference>
<dbReference type="OrthoDB" id="9794975at2"/>
<dbReference type="PANTHER" id="PTHR33231:SF1">
    <property type="entry name" value="30S RIBOSOMAL PROTEIN"/>
    <property type="match status" value="1"/>
</dbReference>
<dbReference type="HAMAP" id="MF_00839">
    <property type="entry name" value="HPF"/>
    <property type="match status" value="1"/>
</dbReference>
<comment type="function">
    <text evidence="3">Required for dimerization of active 70S ribosomes into 100S ribosomes in stationary phase; 100S ribosomes are translationally inactive and sometimes present during exponential growth.</text>
</comment>
<dbReference type="SUPFAM" id="SSF69754">
    <property type="entry name" value="Ribosome binding protein Y (YfiA homologue)"/>
    <property type="match status" value="1"/>
</dbReference>
<reference evidence="6 7" key="1">
    <citation type="submission" date="2019-03" db="EMBL/GenBank/DDBJ databases">
        <title>Genomic Encyclopedia of Archaeal and Bacterial Type Strains, Phase II (KMG-II): from individual species to whole genera.</title>
        <authorList>
            <person name="Goeker M."/>
        </authorList>
    </citation>
    <scope>NUCLEOTIDE SEQUENCE [LARGE SCALE GENOMIC DNA]</scope>
    <source>
        <strain evidence="6 7">DSM 24323</strain>
    </source>
</reference>
<name>A0A4R7JBE2_9ACTN</name>
<keyword evidence="2 3" id="KW-0810">Translation regulation</keyword>
<organism evidence="6 7">
    <name type="scientific">Naumannella halotolerans</name>
    <dbReference type="NCBI Taxonomy" id="993414"/>
    <lineage>
        <taxon>Bacteria</taxon>
        <taxon>Bacillati</taxon>
        <taxon>Actinomycetota</taxon>
        <taxon>Actinomycetes</taxon>
        <taxon>Propionibacteriales</taxon>
        <taxon>Propionibacteriaceae</taxon>
        <taxon>Naumannella</taxon>
    </lineage>
</organism>
<comment type="similarity">
    <text evidence="3">Belongs to the HPF/YfiA ribosome-associated protein family. Long HPF subfamily.</text>
</comment>
<dbReference type="Gene3D" id="3.30.505.50">
    <property type="entry name" value="Sigma 54 modulation/S30EA ribosomal protein, C-terminal domain"/>
    <property type="match status" value="1"/>
</dbReference>
<comment type="caution">
    <text evidence="6">The sequence shown here is derived from an EMBL/GenBank/DDBJ whole genome shotgun (WGS) entry which is preliminary data.</text>
</comment>
<gene>
    <name evidence="3" type="primary">hpf</name>
    <name evidence="6" type="ORF">CLV29_1378</name>
</gene>
<feature type="region of interest" description="Disordered" evidence="4">
    <location>
        <begin position="94"/>
        <end position="115"/>
    </location>
</feature>
<dbReference type="GO" id="GO:0045900">
    <property type="term" value="P:negative regulation of translational elongation"/>
    <property type="evidence" value="ECO:0007669"/>
    <property type="project" value="TreeGrafter"/>
</dbReference>
<dbReference type="CDD" id="cd00552">
    <property type="entry name" value="RaiA"/>
    <property type="match status" value="1"/>
</dbReference>
<dbReference type="InterPro" id="IPR034694">
    <property type="entry name" value="HPF_long/plastid"/>
</dbReference>
<dbReference type="FunFam" id="3.30.505.50:FF:000002">
    <property type="entry name" value="Ribosome hibernation promoting factor"/>
    <property type="match status" value="1"/>
</dbReference>
<evidence type="ECO:0000256" key="2">
    <source>
        <dbReference type="ARBA" id="ARBA00022845"/>
    </source>
</evidence>
<dbReference type="RefSeq" id="WP_133754205.1">
    <property type="nucleotide sequence ID" value="NZ_SOAW01000001.1"/>
</dbReference>
<dbReference type="EMBL" id="SOAW01000001">
    <property type="protein sequence ID" value="TDT33749.1"/>
    <property type="molecule type" value="Genomic_DNA"/>
</dbReference>
<evidence type="ECO:0000256" key="1">
    <source>
        <dbReference type="ARBA" id="ARBA00022490"/>
    </source>
</evidence>
<proteinExistence type="inferred from homology"/>
<sequence length="224" mass="24766">MDVVVTGRHCQVSDEFRDHVRERVARVEKLRDRVIRMEVLVSAGGRTKQPDDGARVEVTLVGKGPVVRAEATAQDKTAAFEQALEKLRTQLRKANDRRKVRRGRRSPRSVAEATSTLSPVLLGEIPLPEGEDGDDSAVETHTVAGIEVTGDGPLVVREKTHSAQPMTLEQALDQMELVGHDFYLFVDADSGLPSVVYRRRHYDYGVIRLDTSQAEFGTPAAAVR</sequence>
<evidence type="ECO:0000313" key="6">
    <source>
        <dbReference type="EMBL" id="TDT33749.1"/>
    </source>
</evidence>
<dbReference type="InterPro" id="IPR032528">
    <property type="entry name" value="Ribosom_S30AE_C"/>
</dbReference>
<feature type="domain" description="Sigma 54 modulation/S30EA ribosomal protein C-terminal" evidence="5">
    <location>
        <begin position="153"/>
        <end position="206"/>
    </location>
</feature>
<evidence type="ECO:0000256" key="4">
    <source>
        <dbReference type="SAM" id="MobiDB-lite"/>
    </source>
</evidence>
<feature type="compositionally biased region" description="Basic residues" evidence="4">
    <location>
        <begin position="94"/>
        <end position="107"/>
    </location>
</feature>
<comment type="subunit">
    <text evidence="3">Interacts with 100S ribosomes.</text>
</comment>
<dbReference type="Pfam" id="PF16321">
    <property type="entry name" value="Ribosom_S30AE_C"/>
    <property type="match status" value="1"/>
</dbReference>
<dbReference type="PANTHER" id="PTHR33231">
    <property type="entry name" value="30S RIBOSOMAL PROTEIN"/>
    <property type="match status" value="1"/>
</dbReference>
<dbReference type="InterPro" id="IPR050574">
    <property type="entry name" value="HPF/YfiA_ribosome-assoc"/>
</dbReference>
<dbReference type="GO" id="GO:0043024">
    <property type="term" value="F:ribosomal small subunit binding"/>
    <property type="evidence" value="ECO:0007669"/>
    <property type="project" value="TreeGrafter"/>
</dbReference>
<dbReference type="GO" id="GO:0022627">
    <property type="term" value="C:cytosolic small ribosomal subunit"/>
    <property type="evidence" value="ECO:0007669"/>
    <property type="project" value="TreeGrafter"/>
</dbReference>
<evidence type="ECO:0000256" key="3">
    <source>
        <dbReference type="HAMAP-Rule" id="MF_00839"/>
    </source>
</evidence>